<dbReference type="PANTHER" id="PTHR11544">
    <property type="entry name" value="COLD SHOCK DOMAIN CONTAINING PROTEINS"/>
    <property type="match status" value="1"/>
</dbReference>
<organism evidence="4 5">
    <name type="scientific">candidate division WOR_3 bacterium SM23_60</name>
    <dbReference type="NCBI Taxonomy" id="1703780"/>
    <lineage>
        <taxon>Bacteria</taxon>
        <taxon>Bacteria division WOR-3</taxon>
    </lineage>
</organism>
<proteinExistence type="predicted"/>
<dbReference type="Gene3D" id="2.40.50.140">
    <property type="entry name" value="Nucleic acid-binding proteins"/>
    <property type="match status" value="1"/>
</dbReference>
<evidence type="ECO:0000259" key="3">
    <source>
        <dbReference type="PROSITE" id="PS51857"/>
    </source>
</evidence>
<accession>A0A0S8GCI2</accession>
<dbReference type="EMBL" id="LJUO01000105">
    <property type="protein sequence ID" value="KPK69988.1"/>
    <property type="molecule type" value="Genomic_DNA"/>
</dbReference>
<dbReference type="PRINTS" id="PR00050">
    <property type="entry name" value="COLDSHOCK"/>
</dbReference>
<evidence type="ECO:0000256" key="2">
    <source>
        <dbReference type="ARBA" id="ARBA00022490"/>
    </source>
</evidence>
<dbReference type="PROSITE" id="PS51857">
    <property type="entry name" value="CSD_2"/>
    <property type="match status" value="1"/>
</dbReference>
<keyword evidence="2" id="KW-0963">Cytoplasm</keyword>
<evidence type="ECO:0000313" key="5">
    <source>
        <dbReference type="Proteomes" id="UP000051096"/>
    </source>
</evidence>
<dbReference type="InterPro" id="IPR012156">
    <property type="entry name" value="Cold_shock_CspA"/>
</dbReference>
<dbReference type="InterPro" id="IPR011129">
    <property type="entry name" value="CSD"/>
</dbReference>
<dbReference type="Pfam" id="PF00313">
    <property type="entry name" value="CSD"/>
    <property type="match status" value="1"/>
</dbReference>
<dbReference type="GO" id="GO:0003676">
    <property type="term" value="F:nucleic acid binding"/>
    <property type="evidence" value="ECO:0007669"/>
    <property type="project" value="InterPro"/>
</dbReference>
<dbReference type="CDD" id="cd04458">
    <property type="entry name" value="CSP_CDS"/>
    <property type="match status" value="1"/>
</dbReference>
<dbReference type="InterPro" id="IPR012340">
    <property type="entry name" value="NA-bd_OB-fold"/>
</dbReference>
<dbReference type="SUPFAM" id="SSF50249">
    <property type="entry name" value="Nucleic acid-binding proteins"/>
    <property type="match status" value="1"/>
</dbReference>
<dbReference type="Proteomes" id="UP000051096">
    <property type="component" value="Unassembled WGS sequence"/>
</dbReference>
<protein>
    <recommendedName>
        <fullName evidence="3">CSD domain-containing protein</fullName>
    </recommendedName>
</protein>
<sequence length="67" mass="7590">MPTGKVKWFDGKKGYGFIEKEDGSGDVFAHYQDIVGEGYRTLHEGDRVEFEIAESPKGEKAIKIKRL</sequence>
<reference evidence="4 5" key="1">
    <citation type="journal article" date="2015" name="Microbiome">
        <title>Genomic resolution of linkages in carbon, nitrogen, and sulfur cycling among widespread estuary sediment bacteria.</title>
        <authorList>
            <person name="Baker B.J."/>
            <person name="Lazar C.S."/>
            <person name="Teske A.P."/>
            <person name="Dick G.J."/>
        </authorList>
    </citation>
    <scope>NUCLEOTIDE SEQUENCE [LARGE SCALE GENOMIC DNA]</scope>
    <source>
        <strain evidence="4">SM23_60</strain>
    </source>
</reference>
<comment type="subcellular location">
    <subcellularLocation>
        <location evidence="1">Cytoplasm</location>
    </subcellularLocation>
</comment>
<dbReference type="GO" id="GO:0005737">
    <property type="term" value="C:cytoplasm"/>
    <property type="evidence" value="ECO:0007669"/>
    <property type="project" value="UniProtKB-SubCell"/>
</dbReference>
<dbReference type="PIRSF" id="PIRSF002599">
    <property type="entry name" value="Cold_shock_A"/>
    <property type="match status" value="1"/>
</dbReference>
<feature type="domain" description="CSD" evidence="3">
    <location>
        <begin position="1"/>
        <end position="66"/>
    </location>
</feature>
<dbReference type="InterPro" id="IPR050181">
    <property type="entry name" value="Cold_shock_domain"/>
</dbReference>
<comment type="caution">
    <text evidence="4">The sequence shown here is derived from an EMBL/GenBank/DDBJ whole genome shotgun (WGS) entry which is preliminary data.</text>
</comment>
<dbReference type="InterPro" id="IPR002059">
    <property type="entry name" value="CSP_DNA-bd"/>
</dbReference>
<dbReference type="FunFam" id="2.40.50.140:FF:000006">
    <property type="entry name" value="Cold shock protein CspC"/>
    <property type="match status" value="1"/>
</dbReference>
<evidence type="ECO:0000313" key="4">
    <source>
        <dbReference type="EMBL" id="KPK69988.1"/>
    </source>
</evidence>
<gene>
    <name evidence="4" type="ORF">AMJ87_09555</name>
</gene>
<evidence type="ECO:0000256" key="1">
    <source>
        <dbReference type="ARBA" id="ARBA00004496"/>
    </source>
</evidence>
<dbReference type="AlphaFoldDB" id="A0A0S8GCI2"/>
<name>A0A0S8GCI2_UNCW3</name>
<dbReference type="SMART" id="SM00357">
    <property type="entry name" value="CSP"/>
    <property type="match status" value="1"/>
</dbReference>